<dbReference type="InterPro" id="IPR000445">
    <property type="entry name" value="HhH_motif"/>
</dbReference>
<evidence type="ECO:0000256" key="9">
    <source>
        <dbReference type="ARBA" id="ARBA00023295"/>
    </source>
</evidence>
<dbReference type="SMART" id="SM00478">
    <property type="entry name" value="ENDO3c"/>
    <property type="match status" value="1"/>
</dbReference>
<evidence type="ECO:0000256" key="1">
    <source>
        <dbReference type="ARBA" id="ARBA00008343"/>
    </source>
</evidence>
<sequence>MKKASSVPENDDGGFHRLNPDEIHRVFELLSAGNPAPETELESTNAYTLLVAVVLSAQMTDKGVNRATGPLFERVSTPAQMLELGEDGLKEYIKSVNLYPTKARHIIAMSRMLEDNFGGTVPGDRASLESLPGVGRKTANVVLNVVFGEAAMPVDTHLLRLAPRLGLSSAATPRGVEDDLMRIIPAAWIRHAHHWLLLHGRYVCVARKPKCAECVLSVLCPRNGL</sequence>
<dbReference type="Proteomes" id="UP001198163">
    <property type="component" value="Unassembled WGS sequence"/>
</dbReference>
<feature type="binding site" evidence="10">
    <location>
        <position position="214"/>
    </location>
    <ligand>
        <name>[4Fe-4S] cluster</name>
        <dbReference type="ChEBI" id="CHEBI:49883"/>
    </ligand>
</feature>
<keyword evidence="12" id="KW-0255">Endonuclease</keyword>
<feature type="binding site" evidence="10">
    <location>
        <position position="220"/>
    </location>
    <ligand>
        <name>[4Fe-4S] cluster</name>
        <dbReference type="ChEBI" id="CHEBI:49883"/>
    </ligand>
</feature>
<comment type="catalytic activity">
    <reaction evidence="10">
        <text>2'-deoxyribonucleotide-(2'-deoxyribose 5'-phosphate)-2'-deoxyribonucleotide-DNA = a 3'-end 2'-deoxyribonucleotide-(2,3-dehydro-2,3-deoxyribose 5'-phosphate)-DNA + a 5'-end 5'-phospho-2'-deoxyribonucleoside-DNA + H(+)</text>
        <dbReference type="Rhea" id="RHEA:66592"/>
        <dbReference type="Rhea" id="RHEA-COMP:13180"/>
        <dbReference type="Rhea" id="RHEA-COMP:16897"/>
        <dbReference type="Rhea" id="RHEA-COMP:17067"/>
        <dbReference type="ChEBI" id="CHEBI:15378"/>
        <dbReference type="ChEBI" id="CHEBI:136412"/>
        <dbReference type="ChEBI" id="CHEBI:157695"/>
        <dbReference type="ChEBI" id="CHEBI:167181"/>
        <dbReference type="EC" id="4.2.99.18"/>
    </reaction>
</comment>
<dbReference type="InterPro" id="IPR004036">
    <property type="entry name" value="Endonuclease-III-like_CS2"/>
</dbReference>
<dbReference type="FunFam" id="1.10.340.30:FF:000001">
    <property type="entry name" value="Endonuclease III"/>
    <property type="match status" value="1"/>
</dbReference>
<evidence type="ECO:0000256" key="7">
    <source>
        <dbReference type="ARBA" id="ARBA00023014"/>
    </source>
</evidence>
<dbReference type="EMBL" id="JAINWA010000003">
    <property type="protein sequence ID" value="MCD1655851.1"/>
    <property type="molecule type" value="Genomic_DNA"/>
</dbReference>
<evidence type="ECO:0000256" key="5">
    <source>
        <dbReference type="ARBA" id="ARBA00022801"/>
    </source>
</evidence>
<protein>
    <recommendedName>
        <fullName evidence="10">Endonuclease III</fullName>
        <ecNumber evidence="10">4.2.99.18</ecNumber>
    </recommendedName>
    <alternativeName>
        <fullName evidence="10">DNA-(apurinic or apyrimidinic site) lyase</fullName>
    </alternativeName>
</protein>
<comment type="caution">
    <text evidence="12">The sequence shown here is derived from an EMBL/GenBank/DDBJ whole genome shotgun (WGS) entry which is preliminary data.</text>
</comment>
<dbReference type="PROSITE" id="PS00764">
    <property type="entry name" value="ENDONUCLEASE_III_1"/>
    <property type="match status" value="1"/>
</dbReference>
<evidence type="ECO:0000313" key="12">
    <source>
        <dbReference type="EMBL" id="MCD1655851.1"/>
    </source>
</evidence>
<evidence type="ECO:0000256" key="2">
    <source>
        <dbReference type="ARBA" id="ARBA00022485"/>
    </source>
</evidence>
<dbReference type="SMART" id="SM00525">
    <property type="entry name" value="FES"/>
    <property type="match status" value="1"/>
</dbReference>
<name>A0AAE3EL50_9SPIR</name>
<dbReference type="InterPro" id="IPR023170">
    <property type="entry name" value="HhH_base_excis_C"/>
</dbReference>
<dbReference type="Pfam" id="PF00633">
    <property type="entry name" value="HHH"/>
    <property type="match status" value="1"/>
</dbReference>
<dbReference type="InterPro" id="IPR004035">
    <property type="entry name" value="Endouclease-III_FeS-bd_BS"/>
</dbReference>
<dbReference type="PROSITE" id="PS01155">
    <property type="entry name" value="ENDONUCLEASE_III_2"/>
    <property type="match status" value="1"/>
</dbReference>
<keyword evidence="9 10" id="KW-0326">Glycosidase</keyword>
<keyword evidence="5 10" id="KW-0378">Hydrolase</keyword>
<keyword evidence="12" id="KW-0540">Nuclease</keyword>
<keyword evidence="6 10" id="KW-0408">Iron</keyword>
<dbReference type="InterPro" id="IPR003651">
    <property type="entry name" value="Endonuclease3_FeS-loop_motif"/>
</dbReference>
<proteinExistence type="inferred from homology"/>
<dbReference type="PIRSF" id="PIRSF001435">
    <property type="entry name" value="Nth"/>
    <property type="match status" value="1"/>
</dbReference>
<dbReference type="PANTHER" id="PTHR10359">
    <property type="entry name" value="A/G-SPECIFIC ADENINE GLYCOSYLASE/ENDONUCLEASE III"/>
    <property type="match status" value="1"/>
</dbReference>
<comment type="similarity">
    <text evidence="1 10">Belongs to the Nth/MutY family.</text>
</comment>
<evidence type="ECO:0000256" key="3">
    <source>
        <dbReference type="ARBA" id="ARBA00022723"/>
    </source>
</evidence>
<dbReference type="HAMAP" id="MF_00942">
    <property type="entry name" value="Nth"/>
    <property type="match status" value="1"/>
</dbReference>
<keyword evidence="8 10" id="KW-0234">DNA repair</keyword>
<dbReference type="EC" id="4.2.99.18" evidence="10"/>
<dbReference type="NCBIfam" id="TIGR01083">
    <property type="entry name" value="nth"/>
    <property type="match status" value="1"/>
</dbReference>
<feature type="domain" description="HhH-GPD" evidence="11">
    <location>
        <begin position="55"/>
        <end position="202"/>
    </location>
</feature>
<dbReference type="RefSeq" id="WP_230757768.1">
    <property type="nucleotide sequence ID" value="NZ_JAINWA010000003.1"/>
</dbReference>
<feature type="binding site" evidence="10">
    <location>
        <position position="204"/>
    </location>
    <ligand>
        <name>[4Fe-4S] cluster</name>
        <dbReference type="ChEBI" id="CHEBI:49883"/>
    </ligand>
</feature>
<dbReference type="Pfam" id="PF10576">
    <property type="entry name" value="EndIII_4Fe-2S"/>
    <property type="match status" value="1"/>
</dbReference>
<dbReference type="InterPro" id="IPR011257">
    <property type="entry name" value="DNA_glycosylase"/>
</dbReference>
<keyword evidence="4 10" id="KW-0227">DNA damage</keyword>
<comment type="cofactor">
    <cofactor evidence="10">
        <name>[4Fe-4S] cluster</name>
        <dbReference type="ChEBI" id="CHEBI:49883"/>
    </cofactor>
    <text evidence="10">Binds 1 [4Fe-4S] cluster.</text>
</comment>
<dbReference type="GO" id="GO:0046872">
    <property type="term" value="F:metal ion binding"/>
    <property type="evidence" value="ECO:0007669"/>
    <property type="project" value="UniProtKB-KW"/>
</dbReference>
<keyword evidence="10" id="KW-0456">Lyase</keyword>
<dbReference type="GO" id="GO:0006285">
    <property type="term" value="P:base-excision repair, AP site formation"/>
    <property type="evidence" value="ECO:0007669"/>
    <property type="project" value="TreeGrafter"/>
</dbReference>
<gene>
    <name evidence="10 12" type="primary">nth</name>
    <name evidence="12" type="ORF">K7J14_14225</name>
</gene>
<dbReference type="SUPFAM" id="SSF48150">
    <property type="entry name" value="DNA-glycosylase"/>
    <property type="match status" value="1"/>
</dbReference>
<dbReference type="InterPro" id="IPR003265">
    <property type="entry name" value="HhH-GPD_domain"/>
</dbReference>
<dbReference type="GO" id="GO:0019104">
    <property type="term" value="F:DNA N-glycosylase activity"/>
    <property type="evidence" value="ECO:0007669"/>
    <property type="project" value="UniProtKB-UniRule"/>
</dbReference>
<dbReference type="PANTHER" id="PTHR10359:SF18">
    <property type="entry name" value="ENDONUCLEASE III"/>
    <property type="match status" value="1"/>
</dbReference>
<evidence type="ECO:0000256" key="8">
    <source>
        <dbReference type="ARBA" id="ARBA00023204"/>
    </source>
</evidence>
<dbReference type="GO" id="GO:0051539">
    <property type="term" value="F:4 iron, 4 sulfur cluster binding"/>
    <property type="evidence" value="ECO:0007669"/>
    <property type="project" value="UniProtKB-UniRule"/>
</dbReference>
<evidence type="ECO:0000259" key="11">
    <source>
        <dbReference type="SMART" id="SM00478"/>
    </source>
</evidence>
<dbReference type="GO" id="GO:0140078">
    <property type="term" value="F:class I DNA-(apurinic or apyrimidinic site) endonuclease activity"/>
    <property type="evidence" value="ECO:0007669"/>
    <property type="project" value="UniProtKB-EC"/>
</dbReference>
<dbReference type="AlphaFoldDB" id="A0AAE3EL50"/>
<reference evidence="12" key="1">
    <citation type="submission" date="2021-08" db="EMBL/GenBank/DDBJ databases">
        <title>Comparative analyses of Brucepasteria parasyntrophica and Teretinema zuelzerae.</title>
        <authorList>
            <person name="Song Y."/>
            <person name="Brune A."/>
        </authorList>
    </citation>
    <scope>NUCLEOTIDE SEQUENCE</scope>
    <source>
        <strain evidence="12">DSM 1903</strain>
    </source>
</reference>
<evidence type="ECO:0000256" key="6">
    <source>
        <dbReference type="ARBA" id="ARBA00023004"/>
    </source>
</evidence>
<feature type="binding site" evidence="10">
    <location>
        <position position="211"/>
    </location>
    <ligand>
        <name>[4Fe-4S] cluster</name>
        <dbReference type="ChEBI" id="CHEBI:49883"/>
    </ligand>
</feature>
<evidence type="ECO:0000256" key="4">
    <source>
        <dbReference type="ARBA" id="ARBA00022763"/>
    </source>
</evidence>
<organism evidence="12 13">
    <name type="scientific">Teretinema zuelzerae</name>
    <dbReference type="NCBI Taxonomy" id="156"/>
    <lineage>
        <taxon>Bacteria</taxon>
        <taxon>Pseudomonadati</taxon>
        <taxon>Spirochaetota</taxon>
        <taxon>Spirochaetia</taxon>
        <taxon>Spirochaetales</taxon>
        <taxon>Treponemataceae</taxon>
        <taxon>Teretinema</taxon>
    </lineage>
</organism>
<evidence type="ECO:0000313" key="13">
    <source>
        <dbReference type="Proteomes" id="UP001198163"/>
    </source>
</evidence>
<dbReference type="InterPro" id="IPR005759">
    <property type="entry name" value="Nth"/>
</dbReference>
<accession>A0AAE3EL50</accession>
<keyword evidence="3 10" id="KW-0479">Metal-binding</keyword>
<dbReference type="Pfam" id="PF00730">
    <property type="entry name" value="HhH-GPD"/>
    <property type="match status" value="1"/>
</dbReference>
<keyword evidence="7 10" id="KW-0411">Iron-sulfur</keyword>
<dbReference type="GO" id="GO:0003677">
    <property type="term" value="F:DNA binding"/>
    <property type="evidence" value="ECO:0007669"/>
    <property type="project" value="UniProtKB-UniRule"/>
</dbReference>
<dbReference type="Gene3D" id="1.10.1670.10">
    <property type="entry name" value="Helix-hairpin-Helix base-excision DNA repair enzymes (C-terminal)"/>
    <property type="match status" value="1"/>
</dbReference>
<keyword evidence="10" id="KW-0238">DNA-binding</keyword>
<comment type="function">
    <text evidence="10">DNA repair enzyme that has both DNA N-glycosylase activity and AP-lyase activity. The DNA N-glycosylase activity releases various damaged pyrimidines from DNA by cleaving the N-glycosidic bond, leaving an AP (apurinic/apyrimidinic) site. The AP-lyase activity cleaves the phosphodiester bond 3' to the AP site by a beta-elimination, leaving a 3'-terminal unsaturated sugar and a product with a terminal 5'-phosphate.</text>
</comment>
<dbReference type="Gene3D" id="1.10.340.30">
    <property type="entry name" value="Hypothetical protein, domain 2"/>
    <property type="match status" value="1"/>
</dbReference>
<keyword evidence="13" id="KW-1185">Reference proteome</keyword>
<dbReference type="CDD" id="cd00056">
    <property type="entry name" value="ENDO3c"/>
    <property type="match status" value="1"/>
</dbReference>
<keyword evidence="2 10" id="KW-0004">4Fe-4S</keyword>
<evidence type="ECO:0000256" key="10">
    <source>
        <dbReference type="HAMAP-Rule" id="MF_00942"/>
    </source>
</evidence>